<organism evidence="1 2">
    <name type="scientific">Ralstonia edaphi</name>
    <dbReference type="NCBI Taxonomy" id="3058599"/>
    <lineage>
        <taxon>Bacteria</taxon>
        <taxon>Pseudomonadati</taxon>
        <taxon>Pseudomonadota</taxon>
        <taxon>Betaproteobacteria</taxon>
        <taxon>Burkholderiales</taxon>
        <taxon>Burkholderiaceae</taxon>
        <taxon>Ralstonia</taxon>
    </lineage>
</organism>
<gene>
    <name evidence="1" type="ORF">R16034_02103</name>
</gene>
<proteinExistence type="predicted"/>
<accession>A0AB72X291</accession>
<keyword evidence="2" id="KW-1185">Reference proteome</keyword>
<comment type="caution">
    <text evidence="1">The sequence shown here is derived from an EMBL/GenBank/DDBJ whole genome shotgun (WGS) entry which is preliminary data.</text>
</comment>
<name>A0AB72X291_9RALS</name>
<dbReference type="EMBL" id="CATWHI010000003">
    <property type="protein sequence ID" value="CAJ0740377.1"/>
    <property type="molecule type" value="Genomic_DNA"/>
</dbReference>
<dbReference type="Proteomes" id="UP001189225">
    <property type="component" value="Unassembled WGS sequence"/>
</dbReference>
<evidence type="ECO:0000313" key="1">
    <source>
        <dbReference type="EMBL" id="CAJ0740377.1"/>
    </source>
</evidence>
<sequence length="203" mass="22770">MPLATSEVARSCYHAQPLPIVQMDRAGCPARQHTKRWPPVGRTPESSWAMRPITYLTGGLSAPYAARMYWRAGLRKYGHLVSNRLRHAFVCVLQGVGPTHRGVVHRQELDCPSAPHLHQRSPEPSTVLNKVDSPYTVSVYPIEQEPGVWFATYLINEYRDGTERLLANVSMRHNVHGTEALARNAARLAGRAAIARLTHRHTN</sequence>
<dbReference type="AlphaFoldDB" id="A0AB72X291"/>
<reference evidence="1 2" key="1">
    <citation type="submission" date="2023-07" db="EMBL/GenBank/DDBJ databases">
        <authorList>
            <person name="Peeters C."/>
        </authorList>
    </citation>
    <scope>NUCLEOTIDE SEQUENCE [LARGE SCALE GENOMIC DNA]</scope>
    <source>
        <strain evidence="1 2">R-16034</strain>
    </source>
</reference>
<protein>
    <submittedName>
        <fullName evidence="1">Uncharacterized protein</fullName>
    </submittedName>
</protein>
<evidence type="ECO:0000313" key="2">
    <source>
        <dbReference type="Proteomes" id="UP001189225"/>
    </source>
</evidence>